<protein>
    <recommendedName>
        <fullName evidence="3">Lipoprotein</fullName>
    </recommendedName>
</protein>
<reference evidence="2" key="1">
    <citation type="submission" date="2011-02" db="EMBL/GenBank/DDBJ databases">
        <title>Complete sequence of Spirochaeta sp. Buddy.</title>
        <authorList>
            <person name="Lucas S."/>
            <person name="Copeland A."/>
            <person name="Lapidus A."/>
            <person name="Cheng J.-F."/>
            <person name="Goodwin L."/>
            <person name="Pitluck S."/>
            <person name="Zeytun A."/>
            <person name="Detter J.C."/>
            <person name="Han C."/>
            <person name="Tapia R."/>
            <person name="Land M."/>
            <person name="Hauser L."/>
            <person name="Kyrpides N."/>
            <person name="Ivanova N."/>
            <person name="Mikhailova N."/>
            <person name="Pagani I."/>
            <person name="Ritalahti K.M."/>
            <person name="Loeffler F.E."/>
            <person name="Woyke T."/>
        </authorList>
    </citation>
    <scope>NUCLEOTIDE SEQUENCE [LARGE SCALE GENOMIC DNA]</scope>
    <source>
        <strain evidence="2">ATCC BAA-1886 / DSM 22777 / Buddy</strain>
    </source>
</reference>
<dbReference type="OrthoDB" id="9831040at2"/>
<evidence type="ECO:0000313" key="1">
    <source>
        <dbReference type="EMBL" id="ADY14340.1"/>
    </source>
</evidence>
<proteinExistence type="predicted"/>
<keyword evidence="2" id="KW-1185">Reference proteome</keyword>
<evidence type="ECO:0000313" key="2">
    <source>
        <dbReference type="Proteomes" id="UP000008466"/>
    </source>
</evidence>
<dbReference type="Proteomes" id="UP000008466">
    <property type="component" value="Chromosome"/>
</dbReference>
<sequence length="222" mass="24226">MKKGYEFTMKRNIFIVVLLIALVSMFASCDMSMSSDALSRSLSTSDEVVSRKVGKTGGPTSFTATVNVYQDYESVVTEHKGDSNHYKTVEETLYSFAYGPYGGAVESDWDLLDGKNVIMNNVTNYNLDPVTGAISGSNHSVIKIVDDAMQVVAVLEANGTIDGSLLGAEIAMNWVLKEMNGKKVNARGKIGGLFTWAVFNYETMSLEYILPNGTFNLTGTYN</sequence>
<accession>F0RSE0</accession>
<organism evidence="1 2">
    <name type="scientific">Sphaerochaeta globosa (strain ATCC BAA-1886 / DSM 22777 / Buddy)</name>
    <name type="common">Spirochaeta sp. (strain Buddy)</name>
    <dbReference type="NCBI Taxonomy" id="158189"/>
    <lineage>
        <taxon>Bacteria</taxon>
        <taxon>Pseudomonadati</taxon>
        <taxon>Spirochaetota</taxon>
        <taxon>Spirochaetia</taxon>
        <taxon>Spirochaetales</taxon>
        <taxon>Sphaerochaetaceae</taxon>
        <taxon>Sphaerochaeta</taxon>
    </lineage>
</organism>
<gene>
    <name evidence="1" type="ordered locus">SpiBuddy_2529</name>
</gene>
<dbReference type="AlphaFoldDB" id="F0RSE0"/>
<evidence type="ECO:0008006" key="3">
    <source>
        <dbReference type="Google" id="ProtNLM"/>
    </source>
</evidence>
<dbReference type="HOGENOM" id="CLU_1249969_0_0_12"/>
<dbReference type="EMBL" id="CP002541">
    <property type="protein sequence ID" value="ADY14340.1"/>
    <property type="molecule type" value="Genomic_DNA"/>
</dbReference>
<dbReference type="PROSITE" id="PS51257">
    <property type="entry name" value="PROKAR_LIPOPROTEIN"/>
    <property type="match status" value="1"/>
</dbReference>
<dbReference type="KEGG" id="sbu:SpiBuddy_2529"/>
<name>F0RSE0_SPHGB</name>